<organism evidence="2 3">
    <name type="scientific">Aspergillus puulaauensis</name>
    <dbReference type="NCBI Taxonomy" id="1220207"/>
    <lineage>
        <taxon>Eukaryota</taxon>
        <taxon>Fungi</taxon>
        <taxon>Dikarya</taxon>
        <taxon>Ascomycota</taxon>
        <taxon>Pezizomycotina</taxon>
        <taxon>Eurotiomycetes</taxon>
        <taxon>Eurotiomycetidae</taxon>
        <taxon>Eurotiales</taxon>
        <taxon>Aspergillaceae</taxon>
        <taxon>Aspergillus</taxon>
    </lineage>
</organism>
<keyword evidence="1" id="KW-1133">Transmembrane helix</keyword>
<reference evidence="2" key="1">
    <citation type="submission" date="2021-01" db="EMBL/GenBank/DDBJ databases">
        <authorList>
            <consortium name="Aspergillus puulaauensis MK2 genome sequencing consortium"/>
            <person name="Kazuki M."/>
            <person name="Futagami T."/>
        </authorList>
    </citation>
    <scope>NUCLEOTIDE SEQUENCE</scope>
    <source>
        <strain evidence="2">MK2</strain>
    </source>
</reference>
<keyword evidence="1" id="KW-0812">Transmembrane</keyword>
<evidence type="ECO:0000256" key="1">
    <source>
        <dbReference type="SAM" id="Phobius"/>
    </source>
</evidence>
<dbReference type="KEGG" id="apuu:APUU_50957A"/>
<proteinExistence type="predicted"/>
<protein>
    <submittedName>
        <fullName evidence="2">Uncharacterized protein</fullName>
    </submittedName>
</protein>
<keyword evidence="1" id="KW-0472">Membrane</keyword>
<gene>
    <name evidence="2" type="ORF">APUU_50957A</name>
</gene>
<reference evidence="2" key="2">
    <citation type="submission" date="2021-02" db="EMBL/GenBank/DDBJ databases">
        <title>Aspergillus puulaauensis MK2 genome sequence.</title>
        <authorList>
            <person name="Futagami T."/>
            <person name="Mori K."/>
            <person name="Kadooka C."/>
            <person name="Tanaka T."/>
        </authorList>
    </citation>
    <scope>NUCLEOTIDE SEQUENCE</scope>
    <source>
        <strain evidence="2">MK2</strain>
    </source>
</reference>
<feature type="transmembrane region" description="Helical" evidence="1">
    <location>
        <begin position="87"/>
        <end position="104"/>
    </location>
</feature>
<accession>A0A7R8APA8</accession>
<dbReference type="Proteomes" id="UP000654913">
    <property type="component" value="Chromosome 5"/>
</dbReference>
<dbReference type="GeneID" id="64976251"/>
<keyword evidence="3" id="KW-1185">Reference proteome</keyword>
<dbReference type="AlphaFoldDB" id="A0A7R8APA8"/>
<evidence type="ECO:0000313" key="3">
    <source>
        <dbReference type="Proteomes" id="UP000654913"/>
    </source>
</evidence>
<evidence type="ECO:0000313" key="2">
    <source>
        <dbReference type="EMBL" id="BCS26246.1"/>
    </source>
</evidence>
<name>A0A7R8APA8_9EURO</name>
<feature type="transmembrane region" description="Helical" evidence="1">
    <location>
        <begin position="58"/>
        <end position="75"/>
    </location>
</feature>
<feature type="transmembrane region" description="Helical" evidence="1">
    <location>
        <begin position="34"/>
        <end position="51"/>
    </location>
</feature>
<dbReference type="RefSeq" id="XP_041558440.1">
    <property type="nucleotide sequence ID" value="XM_041706012.1"/>
</dbReference>
<sequence length="111" mass="12881">MKLWSHMNELLLSLSLSFLFLVLSDRVLFEHLHCILVAILFHFILVSLLPTNLNLSTIFLNIFISCLHPPIYITYPPTTVYLAPDSVTLTFVYAIPIPLFLRFYRQNISLD</sequence>
<dbReference type="EMBL" id="AP024447">
    <property type="protein sequence ID" value="BCS26246.1"/>
    <property type="molecule type" value="Genomic_DNA"/>
</dbReference>